<protein>
    <submittedName>
        <fullName evidence="2">Uncharacterized protein</fullName>
    </submittedName>
</protein>
<feature type="compositionally biased region" description="Basic residues" evidence="1">
    <location>
        <begin position="169"/>
        <end position="178"/>
    </location>
</feature>
<accession>A0A0L8HIF0</accession>
<feature type="region of interest" description="Disordered" evidence="1">
    <location>
        <begin position="121"/>
        <end position="148"/>
    </location>
</feature>
<sequence length="184" mass="20798">MHISSVTKGHARLITVKQLTSKSVIKLWKNDNTTNYFYQMRRSNQLISDQANRMRAKHREDKQGQTKGLSRLHRPQCVTGTLFIDPERMKGVSQIKESFSSSGNFMNMQHQHSVPLVPGGSFTSSEVQLEPTHKSSPICGPLSTNSDTAADATIRKPLRLEALNINQSHGRKSKKKKNSYNMFE</sequence>
<evidence type="ECO:0000313" key="2">
    <source>
        <dbReference type="EMBL" id="KOF89006.1"/>
    </source>
</evidence>
<feature type="region of interest" description="Disordered" evidence="1">
    <location>
        <begin position="165"/>
        <end position="184"/>
    </location>
</feature>
<reference evidence="2" key="1">
    <citation type="submission" date="2015-07" db="EMBL/GenBank/DDBJ databases">
        <title>MeaNS - Measles Nucleotide Surveillance Program.</title>
        <authorList>
            <person name="Tran T."/>
            <person name="Druce J."/>
        </authorList>
    </citation>
    <scope>NUCLEOTIDE SEQUENCE</scope>
    <source>
        <strain evidence="2">UCB-OBI-ISO-001</strain>
        <tissue evidence="2">Gonad</tissue>
    </source>
</reference>
<evidence type="ECO:0000256" key="1">
    <source>
        <dbReference type="SAM" id="MobiDB-lite"/>
    </source>
</evidence>
<organism evidence="2">
    <name type="scientific">Octopus bimaculoides</name>
    <name type="common">California two-spotted octopus</name>
    <dbReference type="NCBI Taxonomy" id="37653"/>
    <lineage>
        <taxon>Eukaryota</taxon>
        <taxon>Metazoa</taxon>
        <taxon>Spiralia</taxon>
        <taxon>Lophotrochozoa</taxon>
        <taxon>Mollusca</taxon>
        <taxon>Cephalopoda</taxon>
        <taxon>Coleoidea</taxon>
        <taxon>Octopodiformes</taxon>
        <taxon>Octopoda</taxon>
        <taxon>Incirrata</taxon>
        <taxon>Octopodidae</taxon>
        <taxon>Octopus</taxon>
    </lineage>
</organism>
<proteinExistence type="predicted"/>
<dbReference type="OrthoDB" id="3176171at2759"/>
<gene>
    <name evidence="2" type="ORF">OCBIM_22013834mg</name>
</gene>
<dbReference type="EMBL" id="KQ418066">
    <property type="protein sequence ID" value="KOF89006.1"/>
    <property type="molecule type" value="Genomic_DNA"/>
</dbReference>
<name>A0A0L8HIF0_OCTBM</name>
<dbReference type="AlphaFoldDB" id="A0A0L8HIF0"/>